<feature type="transmembrane region" description="Helical" evidence="1">
    <location>
        <begin position="254"/>
        <end position="275"/>
    </location>
</feature>
<feature type="transmembrane region" description="Helical" evidence="1">
    <location>
        <begin position="18"/>
        <end position="37"/>
    </location>
</feature>
<protein>
    <submittedName>
        <fullName evidence="2">Uncharacterized protein</fullName>
    </submittedName>
</protein>
<organism evidence="2 3">
    <name type="scientific">Macrostomum lignano</name>
    <dbReference type="NCBI Taxonomy" id="282301"/>
    <lineage>
        <taxon>Eukaryota</taxon>
        <taxon>Metazoa</taxon>
        <taxon>Spiralia</taxon>
        <taxon>Lophotrochozoa</taxon>
        <taxon>Platyhelminthes</taxon>
        <taxon>Rhabditophora</taxon>
        <taxon>Macrostomorpha</taxon>
        <taxon>Macrostomida</taxon>
        <taxon>Macrostomidae</taxon>
        <taxon>Macrostomum</taxon>
    </lineage>
</organism>
<feature type="non-terminal residue" evidence="2">
    <location>
        <position position="1"/>
    </location>
</feature>
<dbReference type="EMBL" id="NIVC01001150">
    <property type="protein sequence ID" value="PAA71640.1"/>
    <property type="molecule type" value="Genomic_DNA"/>
</dbReference>
<feature type="transmembrane region" description="Helical" evidence="1">
    <location>
        <begin position="216"/>
        <end position="242"/>
    </location>
</feature>
<dbReference type="AlphaFoldDB" id="A0A267FCX6"/>
<feature type="transmembrane region" description="Helical" evidence="1">
    <location>
        <begin position="346"/>
        <end position="365"/>
    </location>
</feature>
<accession>A0A267FCX6</accession>
<keyword evidence="3" id="KW-1185">Reference proteome</keyword>
<keyword evidence="1" id="KW-1133">Transmembrane helix</keyword>
<feature type="transmembrane region" description="Helical" evidence="1">
    <location>
        <begin position="287"/>
        <end position="311"/>
    </location>
</feature>
<reference evidence="2 3" key="1">
    <citation type="submission" date="2017-06" db="EMBL/GenBank/DDBJ databases">
        <title>A platform for efficient transgenesis in Macrostomum lignano, a flatworm model organism for stem cell research.</title>
        <authorList>
            <person name="Berezikov E."/>
        </authorList>
    </citation>
    <scope>NUCLEOTIDE SEQUENCE [LARGE SCALE GENOMIC DNA]</scope>
    <source>
        <strain evidence="2">DV1</strain>
        <tissue evidence="2">Whole organism</tissue>
    </source>
</reference>
<feature type="transmembrane region" description="Helical" evidence="1">
    <location>
        <begin position="135"/>
        <end position="164"/>
    </location>
</feature>
<feature type="transmembrane region" description="Helical" evidence="1">
    <location>
        <begin position="83"/>
        <end position="109"/>
    </location>
</feature>
<evidence type="ECO:0000256" key="1">
    <source>
        <dbReference type="SAM" id="Phobius"/>
    </source>
</evidence>
<keyword evidence="1" id="KW-0812">Transmembrane</keyword>
<gene>
    <name evidence="2" type="ORF">BOX15_Mlig021445g1</name>
</gene>
<sequence>PMAPQNLPVRKLSVAPEAYTGTCLAISGLGGIAFGLFLLANGCVAYSDAAWLCIFTGAVESVPGLTSLLFCRCGCGSYAELSYYARLTVACTILTAASVFLSVSGWILFGLGMELNSPLAPGYSEESDFCEDNTFGYFISFLLFTLIFGAAHLAFLLTIIFSIFRDSAASDSTESPFAVAAYPEPGRNFQSLPPSLVPPPATNMDFKVFLPTDKSLGLTASAATGVATALVGLAGAAVALAILNAGCPWSLDSLSASLILGCFLAPSGGLTAPMLSSRGRPRRRIRLMTASIASVCVCVCLSAGQLLAVALDLMSYAQERAPRLPFQDRGSFSYVPRYPACESKRVFVSVFGPGALGFCLLHLTVSSVGFHYFRKSSAAATADKAAADEDGAAQIVPLMPQEQQLQCDTVCGI</sequence>
<evidence type="ECO:0000313" key="2">
    <source>
        <dbReference type="EMBL" id="PAA71640.1"/>
    </source>
</evidence>
<keyword evidence="1" id="KW-0472">Membrane</keyword>
<dbReference type="Proteomes" id="UP000215902">
    <property type="component" value="Unassembled WGS sequence"/>
</dbReference>
<comment type="caution">
    <text evidence="2">The sequence shown here is derived from an EMBL/GenBank/DDBJ whole genome shotgun (WGS) entry which is preliminary data.</text>
</comment>
<evidence type="ECO:0000313" key="3">
    <source>
        <dbReference type="Proteomes" id="UP000215902"/>
    </source>
</evidence>
<name>A0A267FCX6_9PLAT</name>
<proteinExistence type="predicted"/>